<name>A0ACC3ZIQ4_COLTU</name>
<keyword evidence="2" id="KW-1185">Reference proteome</keyword>
<evidence type="ECO:0000313" key="1">
    <source>
        <dbReference type="EMBL" id="KAL0943999.1"/>
    </source>
</evidence>
<proteinExistence type="predicted"/>
<accession>A0ACC3ZIQ4</accession>
<organism evidence="1 2">
    <name type="scientific">Colletotrichum truncatum</name>
    <name type="common">Anthracnose fungus</name>
    <name type="synonym">Colletotrichum capsici</name>
    <dbReference type="NCBI Taxonomy" id="5467"/>
    <lineage>
        <taxon>Eukaryota</taxon>
        <taxon>Fungi</taxon>
        <taxon>Dikarya</taxon>
        <taxon>Ascomycota</taxon>
        <taxon>Pezizomycotina</taxon>
        <taxon>Sordariomycetes</taxon>
        <taxon>Hypocreomycetidae</taxon>
        <taxon>Glomerellales</taxon>
        <taxon>Glomerellaceae</taxon>
        <taxon>Colletotrichum</taxon>
        <taxon>Colletotrichum truncatum species complex</taxon>
    </lineage>
</organism>
<gene>
    <name evidence="1" type="ORF">CTRU02_201886</name>
</gene>
<evidence type="ECO:0000313" key="2">
    <source>
        <dbReference type="Proteomes" id="UP000805649"/>
    </source>
</evidence>
<dbReference type="EMBL" id="VUJX02000001">
    <property type="protein sequence ID" value="KAL0943999.1"/>
    <property type="molecule type" value="Genomic_DNA"/>
</dbReference>
<reference evidence="1 2" key="1">
    <citation type="journal article" date="2020" name="Phytopathology">
        <title>Genome Sequence Resources of Colletotrichum truncatum, C. plurivorum, C. musicola, and C. sojae: Four Species Pathogenic to Soybean (Glycine max).</title>
        <authorList>
            <person name="Rogerio F."/>
            <person name="Boufleur T.R."/>
            <person name="Ciampi-Guillardi M."/>
            <person name="Sukno S.A."/>
            <person name="Thon M.R."/>
            <person name="Massola Junior N.S."/>
            <person name="Baroncelli R."/>
        </authorList>
    </citation>
    <scope>NUCLEOTIDE SEQUENCE [LARGE SCALE GENOMIC DNA]</scope>
    <source>
        <strain evidence="1 2">CMES1059</strain>
    </source>
</reference>
<protein>
    <submittedName>
        <fullName evidence="1">DNase1 protein</fullName>
    </submittedName>
</protein>
<comment type="caution">
    <text evidence="1">The sequence shown here is derived from an EMBL/GenBank/DDBJ whole genome shotgun (WGS) entry which is preliminary data.</text>
</comment>
<sequence>MQFSSILALLGSAAFAVAGNTITFQSLDEVDRTIYFVANAGLEKLEAVEIPGKANLTVDIPQAWIGNWYSISKGQENIPGMLGEVAFNGWNDLTYFDVSAIVNPNDHDGVKKMYPASSKTPISGCDFFPCNEAYYLPDDVQTKVTHETDIVCTLGKNGVTSIVGRDIEETESVKRDFVLGKH</sequence>
<dbReference type="Proteomes" id="UP000805649">
    <property type="component" value="Unassembled WGS sequence"/>
</dbReference>